<gene>
    <name evidence="1" type="ORF">RND81_05G272500</name>
</gene>
<name>A0AAW1L498_SAPOF</name>
<accession>A0AAW1L498</accession>
<evidence type="ECO:0008006" key="3">
    <source>
        <dbReference type="Google" id="ProtNLM"/>
    </source>
</evidence>
<proteinExistence type="predicted"/>
<protein>
    <recommendedName>
        <fullName evidence="3">CENP-V/GFA domain-containing protein</fullName>
    </recommendedName>
</protein>
<comment type="caution">
    <text evidence="1">The sequence shown here is derived from an EMBL/GenBank/DDBJ whole genome shotgun (WGS) entry which is preliminary data.</text>
</comment>
<dbReference type="Proteomes" id="UP001443914">
    <property type="component" value="Unassembled WGS sequence"/>
</dbReference>
<dbReference type="EMBL" id="JBDFQZ010000005">
    <property type="protein sequence ID" value="KAK9727304.1"/>
    <property type="molecule type" value="Genomic_DNA"/>
</dbReference>
<evidence type="ECO:0000313" key="1">
    <source>
        <dbReference type="EMBL" id="KAK9727304.1"/>
    </source>
</evidence>
<evidence type="ECO:0000313" key="2">
    <source>
        <dbReference type="Proteomes" id="UP001443914"/>
    </source>
</evidence>
<reference evidence="1" key="1">
    <citation type="submission" date="2024-03" db="EMBL/GenBank/DDBJ databases">
        <title>WGS assembly of Saponaria officinalis var. Norfolk2.</title>
        <authorList>
            <person name="Jenkins J."/>
            <person name="Shu S."/>
            <person name="Grimwood J."/>
            <person name="Barry K."/>
            <person name="Goodstein D."/>
            <person name="Schmutz J."/>
            <person name="Leebens-Mack J."/>
            <person name="Osbourn A."/>
        </authorList>
    </citation>
    <scope>NUCLEOTIDE SEQUENCE [LARGE SCALE GENOMIC DNA]</scope>
    <source>
        <strain evidence="1">JIC</strain>
    </source>
</reference>
<organism evidence="1 2">
    <name type="scientific">Saponaria officinalis</name>
    <name type="common">Common soapwort</name>
    <name type="synonym">Lychnis saponaria</name>
    <dbReference type="NCBI Taxonomy" id="3572"/>
    <lineage>
        <taxon>Eukaryota</taxon>
        <taxon>Viridiplantae</taxon>
        <taxon>Streptophyta</taxon>
        <taxon>Embryophyta</taxon>
        <taxon>Tracheophyta</taxon>
        <taxon>Spermatophyta</taxon>
        <taxon>Magnoliopsida</taxon>
        <taxon>eudicotyledons</taxon>
        <taxon>Gunneridae</taxon>
        <taxon>Pentapetalae</taxon>
        <taxon>Caryophyllales</taxon>
        <taxon>Caryophyllaceae</taxon>
        <taxon>Caryophylleae</taxon>
        <taxon>Saponaria</taxon>
    </lineage>
</organism>
<dbReference type="AlphaFoldDB" id="A0AAW1L498"/>
<sequence length="177" mass="20053">MAEEQHTAGYYLVMGTMTPEDTITAVDLVGGWESLEIKVQFRCLGRKCRGYRKDHIGTLVPNAPNADPLGLGHVATLQYRCSYCQTRWASVTVVRFHPAHQFVRGEFYDQDGVPVRAFDVVQRHHQMIVRTDADPVGTWRVTRAHGLSPRTARFGVRYVSQTVSVANLRGYFSRDLQ</sequence>
<keyword evidence="2" id="KW-1185">Reference proteome</keyword>